<feature type="region of interest" description="Disordered" evidence="4">
    <location>
        <begin position="1"/>
        <end position="115"/>
    </location>
</feature>
<feature type="domain" description="MI" evidence="5">
    <location>
        <begin position="610"/>
        <end position="736"/>
    </location>
</feature>
<dbReference type="Pfam" id="PF02847">
    <property type="entry name" value="MA3"/>
    <property type="match status" value="1"/>
</dbReference>
<gene>
    <name evidence="6" type="ORF">CKM354_001190400</name>
</gene>
<dbReference type="GO" id="GO:0042274">
    <property type="term" value="P:ribosomal small subunit biogenesis"/>
    <property type="evidence" value="ECO:0007669"/>
    <property type="project" value="TreeGrafter"/>
</dbReference>
<dbReference type="InterPro" id="IPR003890">
    <property type="entry name" value="MIF4G-like_typ-3"/>
</dbReference>
<dbReference type="PANTHER" id="PTHR18034:SF4">
    <property type="entry name" value="NUCLEOLAR MIF4G DOMAIN-CONTAINING PROTEIN 1"/>
    <property type="match status" value="1"/>
</dbReference>
<dbReference type="InterPro" id="IPR050781">
    <property type="entry name" value="CWC22_splicing_factor"/>
</dbReference>
<dbReference type="EMBL" id="BOLY01000008">
    <property type="protein sequence ID" value="GIZ48860.1"/>
    <property type="molecule type" value="Genomic_DNA"/>
</dbReference>
<accession>A0A9P3CXS1</accession>
<dbReference type="InterPro" id="IPR016024">
    <property type="entry name" value="ARM-type_fold"/>
</dbReference>
<evidence type="ECO:0000313" key="6">
    <source>
        <dbReference type="EMBL" id="GIZ48860.1"/>
    </source>
</evidence>
<keyword evidence="3" id="KW-0539">Nucleus</keyword>
<dbReference type="AlphaFoldDB" id="A0A9P3CXS1"/>
<keyword evidence="7" id="KW-1185">Reference proteome</keyword>
<evidence type="ECO:0000313" key="7">
    <source>
        <dbReference type="Proteomes" id="UP000825890"/>
    </source>
</evidence>
<dbReference type="InterPro" id="IPR003891">
    <property type="entry name" value="Initiation_fac_eIF4g_MI"/>
</dbReference>
<feature type="compositionally biased region" description="Acidic residues" evidence="4">
    <location>
        <begin position="72"/>
        <end position="104"/>
    </location>
</feature>
<proteinExistence type="inferred from homology"/>
<sequence length="841" mass="93977">MSRSAFRGPKLPRELLDQVSNGRVNKRNHQQTRKERRKAERAQKRPQPTKSIAKPLKPALKQSRPAPQQQPAEEDEEEDEDDFEDFGGDDDTQSDNSSDNEDDYPAAQVVPKAVKARLEEDDAEIRALEKKLGMRGKSSKRVGDDELDWLIGGGLSSEDEDGFALSAKKRPAAEDEDWLKNKRRKAAEKAAEKAAKAPDPRSEDEQDDSESEDEDVDDFADFESGDDAEVSDGEEDVIENPFSDDELSDGDLASDDADAEKAPFVQKQRENPYVAPAVHTAPSGKYVPPSLRKAASNDEEMFKQLQRQLNGQMNKLSESNMLSILTAVQEIYTKNARGHVTSVLIELFKNRVCDRSALTDNEMILLAGFAAAVYRTTGPDFGAPLLEGMVEAFDRYHAQDSDEKQTLNILAFLSNSYTLQTLGCEVIFDYIHMLLDNFSEANTELLLRVIRISGTQLRQDDPSSLKDIVLLLQRAITAAGGAEKVSVRTKFMIETIHNLKNNRTKAVGAGSVSSIEHTTRMKKTLGQIKSTKTTEPLRISLADIRDSEKKGKWWLVGASWRDPAKMVNGASEQPIVATAPPAREDDAAADSEPEEVDFYALAKAQGMNTDVRRAIFVSIIGAVDPTHAQLRIQKLNLKNKQQLEIPRVVLHFAAAEPVYNHFYTLVGLRFCYGHKMAKAWQFALYDVYRRIDADDDDEDSGEGKLEIKSVYNIAKLYATLVSEGHLRITLLKPLPFMTLSVKAKVFAEVMLATLLVLLRKKHGKEAFGKQTEECFGRAHAVPDMVKGLDWFLENVLPDSKAPFNSKERKVIRQGIEYAVEALRDERLMAKTARDDGDDEED</sequence>
<dbReference type="OrthoDB" id="361797at2759"/>
<dbReference type="Proteomes" id="UP000825890">
    <property type="component" value="Unassembled WGS sequence"/>
</dbReference>
<dbReference type="SMART" id="SM00544">
    <property type="entry name" value="MA3"/>
    <property type="match status" value="1"/>
</dbReference>
<evidence type="ECO:0000259" key="5">
    <source>
        <dbReference type="PROSITE" id="PS51366"/>
    </source>
</evidence>
<dbReference type="RefSeq" id="XP_044663347.1">
    <property type="nucleotide sequence ID" value="XM_044807412.1"/>
</dbReference>
<comment type="similarity">
    <text evidence="2">Belongs to the CWC22 family.</text>
</comment>
<evidence type="ECO:0000256" key="2">
    <source>
        <dbReference type="ARBA" id="ARBA00006856"/>
    </source>
</evidence>
<feature type="region of interest" description="Disordered" evidence="4">
    <location>
        <begin position="129"/>
        <end position="255"/>
    </location>
</feature>
<reference evidence="6 7" key="1">
    <citation type="submission" date="2021-01" db="EMBL/GenBank/DDBJ databases">
        <title>Cercospora kikuchii MAFF 305040 whole genome shotgun sequence.</title>
        <authorList>
            <person name="Kashiwa T."/>
            <person name="Suzuki T."/>
        </authorList>
    </citation>
    <scope>NUCLEOTIDE SEQUENCE [LARGE SCALE GENOMIC DNA]</scope>
    <source>
        <strain evidence="6 7">MAFF 305040</strain>
    </source>
</reference>
<evidence type="ECO:0000256" key="3">
    <source>
        <dbReference type="ARBA" id="ARBA00023242"/>
    </source>
</evidence>
<protein>
    <recommendedName>
        <fullName evidence="5">MI domain-containing protein</fullName>
    </recommendedName>
</protein>
<dbReference type="Gene3D" id="1.25.40.180">
    <property type="match status" value="1"/>
</dbReference>
<evidence type="ECO:0000256" key="4">
    <source>
        <dbReference type="SAM" id="MobiDB-lite"/>
    </source>
</evidence>
<dbReference type="GO" id="GO:0005730">
    <property type="term" value="C:nucleolus"/>
    <property type="evidence" value="ECO:0007669"/>
    <property type="project" value="UniProtKB-SubCell"/>
</dbReference>
<organism evidence="6 7">
    <name type="scientific">Cercospora kikuchii</name>
    <dbReference type="NCBI Taxonomy" id="84275"/>
    <lineage>
        <taxon>Eukaryota</taxon>
        <taxon>Fungi</taxon>
        <taxon>Dikarya</taxon>
        <taxon>Ascomycota</taxon>
        <taxon>Pezizomycotina</taxon>
        <taxon>Dothideomycetes</taxon>
        <taxon>Dothideomycetidae</taxon>
        <taxon>Mycosphaerellales</taxon>
        <taxon>Mycosphaerellaceae</taxon>
        <taxon>Cercospora</taxon>
    </lineage>
</organism>
<dbReference type="SMART" id="SM00543">
    <property type="entry name" value="MIF4G"/>
    <property type="match status" value="1"/>
</dbReference>
<feature type="compositionally biased region" description="Acidic residues" evidence="4">
    <location>
        <begin position="204"/>
        <end position="255"/>
    </location>
</feature>
<dbReference type="SUPFAM" id="SSF48371">
    <property type="entry name" value="ARM repeat"/>
    <property type="match status" value="1"/>
</dbReference>
<dbReference type="GO" id="GO:0003723">
    <property type="term" value="F:RNA binding"/>
    <property type="evidence" value="ECO:0007669"/>
    <property type="project" value="InterPro"/>
</dbReference>
<dbReference type="Pfam" id="PF02854">
    <property type="entry name" value="MIF4G"/>
    <property type="match status" value="1"/>
</dbReference>
<comment type="caution">
    <text evidence="6">The sequence shown here is derived from an EMBL/GenBank/DDBJ whole genome shotgun (WGS) entry which is preliminary data.</text>
</comment>
<comment type="subcellular location">
    <subcellularLocation>
        <location evidence="1">Nucleus</location>
        <location evidence="1">Nucleolus</location>
    </subcellularLocation>
</comment>
<evidence type="ECO:0000256" key="1">
    <source>
        <dbReference type="ARBA" id="ARBA00004604"/>
    </source>
</evidence>
<name>A0A9P3CXS1_9PEZI</name>
<feature type="compositionally biased region" description="Basic and acidic residues" evidence="4">
    <location>
        <begin position="187"/>
        <end position="203"/>
    </location>
</feature>
<feature type="compositionally biased region" description="Basic residues" evidence="4">
    <location>
        <begin position="24"/>
        <end position="36"/>
    </location>
</feature>
<dbReference type="PANTHER" id="PTHR18034">
    <property type="entry name" value="CELL CYCLE CONTROL PROTEIN CWF22-RELATED"/>
    <property type="match status" value="1"/>
</dbReference>
<dbReference type="GeneID" id="68297479"/>
<dbReference type="PROSITE" id="PS51366">
    <property type="entry name" value="MI"/>
    <property type="match status" value="1"/>
</dbReference>